<evidence type="ECO:0000259" key="6">
    <source>
        <dbReference type="PROSITE" id="PS50262"/>
    </source>
</evidence>
<feature type="transmembrane region" description="Helical" evidence="5">
    <location>
        <begin position="172"/>
        <end position="190"/>
    </location>
</feature>
<dbReference type="InParanoid" id="A0A3P8VTC9"/>
<dbReference type="FunFam" id="1.20.1070.10:FF:000096">
    <property type="entry name" value="Odorant receptor 131-2"/>
    <property type="match status" value="1"/>
</dbReference>
<keyword evidence="8" id="KW-1185">Reference proteome</keyword>
<feature type="transmembrane region" description="Helical" evidence="5">
    <location>
        <begin position="67"/>
        <end position="94"/>
    </location>
</feature>
<feature type="transmembrane region" description="Helical" evidence="5">
    <location>
        <begin position="38"/>
        <end position="61"/>
    </location>
</feature>
<organism evidence="7 8">
    <name type="scientific">Cynoglossus semilaevis</name>
    <name type="common">Tongue sole</name>
    <dbReference type="NCBI Taxonomy" id="244447"/>
    <lineage>
        <taxon>Eukaryota</taxon>
        <taxon>Metazoa</taxon>
        <taxon>Chordata</taxon>
        <taxon>Craniata</taxon>
        <taxon>Vertebrata</taxon>
        <taxon>Euteleostomi</taxon>
        <taxon>Actinopterygii</taxon>
        <taxon>Neopterygii</taxon>
        <taxon>Teleostei</taxon>
        <taxon>Neoteleostei</taxon>
        <taxon>Acanthomorphata</taxon>
        <taxon>Carangaria</taxon>
        <taxon>Pleuronectiformes</taxon>
        <taxon>Pleuronectoidei</taxon>
        <taxon>Cynoglossidae</taxon>
        <taxon>Cynoglossinae</taxon>
        <taxon>Cynoglossus</taxon>
    </lineage>
</organism>
<dbReference type="Ensembl" id="ENSCSET00000016762.1">
    <property type="protein sequence ID" value="ENSCSEP00000016551.1"/>
    <property type="gene ID" value="ENSCSEG00000010638.1"/>
</dbReference>
<protein>
    <recommendedName>
        <fullName evidence="6">G-protein coupled receptors family 1 profile domain-containing protein</fullName>
    </recommendedName>
</protein>
<dbReference type="GO" id="GO:0016020">
    <property type="term" value="C:membrane"/>
    <property type="evidence" value="ECO:0007669"/>
    <property type="project" value="UniProtKB-SubCell"/>
</dbReference>
<evidence type="ECO:0000256" key="1">
    <source>
        <dbReference type="ARBA" id="ARBA00004370"/>
    </source>
</evidence>
<accession>A0A3P8VTC9</accession>
<reference evidence="7" key="3">
    <citation type="submission" date="2025-09" db="UniProtKB">
        <authorList>
            <consortium name="Ensembl"/>
        </authorList>
    </citation>
    <scope>IDENTIFICATION</scope>
</reference>
<dbReference type="Gene3D" id="1.20.1070.10">
    <property type="entry name" value="Rhodopsin 7-helix transmembrane proteins"/>
    <property type="match status" value="1"/>
</dbReference>
<dbReference type="InterPro" id="IPR052921">
    <property type="entry name" value="GPCR1_Superfamily_Member"/>
</dbReference>
<dbReference type="SUPFAM" id="SSF81321">
    <property type="entry name" value="Family A G protein-coupled receptor-like"/>
    <property type="match status" value="1"/>
</dbReference>
<dbReference type="InterPro" id="IPR017452">
    <property type="entry name" value="GPCR_Rhodpsn_7TM"/>
</dbReference>
<dbReference type="OMA" id="EMFIFHR"/>
<dbReference type="PANTHER" id="PTHR26451:SF886">
    <property type="entry name" value="GROWTH HORMONE SECRETAGOGUE RECEPTOR TYPE 1-LIKE-RELATED"/>
    <property type="match status" value="1"/>
</dbReference>
<dbReference type="AlphaFoldDB" id="A0A3P8VTC9"/>
<reference evidence="7 8" key="1">
    <citation type="journal article" date="2014" name="Nat. Genet.">
        <title>Whole-genome sequence of a flatfish provides insights into ZW sex chromosome evolution and adaptation to a benthic lifestyle.</title>
        <authorList>
            <person name="Chen S."/>
            <person name="Zhang G."/>
            <person name="Shao C."/>
            <person name="Huang Q."/>
            <person name="Liu G."/>
            <person name="Zhang P."/>
            <person name="Song W."/>
            <person name="An N."/>
            <person name="Chalopin D."/>
            <person name="Volff J.N."/>
            <person name="Hong Y."/>
            <person name="Li Q."/>
            <person name="Sha Z."/>
            <person name="Zhou H."/>
            <person name="Xie M."/>
            <person name="Yu Q."/>
            <person name="Liu Y."/>
            <person name="Xiang H."/>
            <person name="Wang N."/>
            <person name="Wu K."/>
            <person name="Yang C."/>
            <person name="Zhou Q."/>
            <person name="Liao X."/>
            <person name="Yang L."/>
            <person name="Hu Q."/>
            <person name="Zhang J."/>
            <person name="Meng L."/>
            <person name="Jin L."/>
            <person name="Tian Y."/>
            <person name="Lian J."/>
            <person name="Yang J."/>
            <person name="Miao G."/>
            <person name="Liu S."/>
            <person name="Liang Z."/>
            <person name="Yan F."/>
            <person name="Li Y."/>
            <person name="Sun B."/>
            <person name="Zhang H."/>
            <person name="Zhang J."/>
            <person name="Zhu Y."/>
            <person name="Du M."/>
            <person name="Zhao Y."/>
            <person name="Schartl M."/>
            <person name="Tang Q."/>
            <person name="Wang J."/>
        </authorList>
    </citation>
    <scope>NUCLEOTIDE SEQUENCE</scope>
</reference>
<keyword evidence="4 5" id="KW-0472">Membrane</keyword>
<dbReference type="Proteomes" id="UP000265120">
    <property type="component" value="Chromosome 4"/>
</dbReference>
<proteinExistence type="predicted"/>
<evidence type="ECO:0000256" key="4">
    <source>
        <dbReference type="ARBA" id="ARBA00023136"/>
    </source>
</evidence>
<dbReference type="FunCoup" id="A0A3P8VTC9">
    <property type="interactions" value="10"/>
</dbReference>
<evidence type="ECO:0000256" key="3">
    <source>
        <dbReference type="ARBA" id="ARBA00022989"/>
    </source>
</evidence>
<dbReference type="PANTHER" id="PTHR26451">
    <property type="entry name" value="G_PROTEIN_RECEP_F1_2 DOMAIN-CONTAINING PROTEIN"/>
    <property type="match status" value="1"/>
</dbReference>
<name>A0A3P8VTC9_CYNSE</name>
<evidence type="ECO:0000256" key="5">
    <source>
        <dbReference type="SAM" id="Phobius"/>
    </source>
</evidence>
<dbReference type="GO" id="GO:0005549">
    <property type="term" value="F:odorant binding"/>
    <property type="evidence" value="ECO:0007669"/>
    <property type="project" value="TreeGrafter"/>
</dbReference>
<dbReference type="GO" id="GO:0004984">
    <property type="term" value="F:olfactory receptor activity"/>
    <property type="evidence" value="ECO:0007669"/>
    <property type="project" value="TreeGrafter"/>
</dbReference>
<feature type="transmembrane region" description="Helical" evidence="5">
    <location>
        <begin position="211"/>
        <end position="235"/>
    </location>
</feature>
<evidence type="ECO:0000256" key="2">
    <source>
        <dbReference type="ARBA" id="ARBA00022692"/>
    </source>
</evidence>
<dbReference type="PROSITE" id="PS50262">
    <property type="entry name" value="G_PROTEIN_RECEP_F1_2"/>
    <property type="match status" value="1"/>
</dbReference>
<keyword evidence="2 5" id="KW-0812">Transmembrane</keyword>
<feature type="transmembrane region" description="Helical" evidence="5">
    <location>
        <begin position="115"/>
        <end position="139"/>
    </location>
</feature>
<keyword evidence="3 5" id="KW-1133">Transmembrane helix</keyword>
<feature type="domain" description="G-protein coupled receptors family 1 profile" evidence="6">
    <location>
        <begin position="16"/>
        <end position="265"/>
    </location>
</feature>
<dbReference type="InterPro" id="IPR000276">
    <property type="entry name" value="GPCR_Rhodpsn"/>
</dbReference>
<feature type="transmembrane region" description="Helical" evidence="5">
    <location>
        <begin position="247"/>
        <end position="267"/>
    </location>
</feature>
<feature type="transmembrane region" description="Helical" evidence="5">
    <location>
        <begin position="6"/>
        <end position="26"/>
    </location>
</feature>
<sequence length="307" mass="35380">MLKPHVQIFVALFLGINTTLLAVLFLKEIHYTTMRYILFAVTLISDSVILLFSNILLIYSYYDINIQIWSCILFCVLLSIYSFVTPVNLTAMTLERYVAICMPLRHATLCTLRSTVNAILIIHCLSSIPSLVILSLLFASTSLSFYQRYSICSFETLIIHRWQGHLRSAISQFYFLVMLVTIVFSYVKIMRVAKAASGEDRKSSLRGLRTVALHGFQLLLCLIQLWCPFIEMAVLQIDFRLFIDVRFFNYILFMLVPRCLSPLIYGLRDEKFCQSLKHCILGGFHRKQMKTSFPVWPSCSNLLPGFC</sequence>
<dbReference type="Pfam" id="PF00001">
    <property type="entry name" value="7tm_1"/>
    <property type="match status" value="1"/>
</dbReference>
<dbReference type="GeneTree" id="ENSGT00940000163324"/>
<evidence type="ECO:0000313" key="7">
    <source>
        <dbReference type="Ensembl" id="ENSCSEP00000016551.1"/>
    </source>
</evidence>
<comment type="subcellular location">
    <subcellularLocation>
        <location evidence="1">Membrane</location>
    </subcellularLocation>
</comment>
<reference evidence="7" key="2">
    <citation type="submission" date="2025-08" db="UniProtKB">
        <authorList>
            <consortium name="Ensembl"/>
        </authorList>
    </citation>
    <scope>IDENTIFICATION</scope>
</reference>
<dbReference type="GO" id="GO:0004930">
    <property type="term" value="F:G protein-coupled receptor activity"/>
    <property type="evidence" value="ECO:0007669"/>
    <property type="project" value="InterPro"/>
</dbReference>
<dbReference type="CDD" id="cd00637">
    <property type="entry name" value="7tm_classA_rhodopsin-like"/>
    <property type="match status" value="1"/>
</dbReference>
<evidence type="ECO:0000313" key="8">
    <source>
        <dbReference type="Proteomes" id="UP000265120"/>
    </source>
</evidence>